<feature type="compositionally biased region" description="Polar residues" evidence="1">
    <location>
        <begin position="81"/>
        <end position="97"/>
    </location>
</feature>
<protein>
    <submittedName>
        <fullName evidence="2">Uncharacterized protein</fullName>
    </submittedName>
</protein>
<organism evidence="2 3">
    <name type="scientific">Ajellomyces capsulatus</name>
    <name type="common">Darling's disease fungus</name>
    <name type="synonym">Histoplasma capsulatum</name>
    <dbReference type="NCBI Taxonomy" id="5037"/>
    <lineage>
        <taxon>Eukaryota</taxon>
        <taxon>Fungi</taxon>
        <taxon>Dikarya</taxon>
        <taxon>Ascomycota</taxon>
        <taxon>Pezizomycotina</taxon>
        <taxon>Eurotiomycetes</taxon>
        <taxon>Eurotiomycetidae</taxon>
        <taxon>Onygenales</taxon>
        <taxon>Ajellomycetaceae</taxon>
        <taxon>Histoplasma</taxon>
    </lineage>
</organism>
<dbReference type="VEuPathDB" id="FungiDB:I7I52_07067"/>
<feature type="region of interest" description="Disordered" evidence="1">
    <location>
        <begin position="214"/>
        <end position="233"/>
    </location>
</feature>
<accession>A0A8H7YSE5</accession>
<sequence length="233" mass="26183">MALKRKASFTTITSPRPHSSSIYLNHNQTSPTPMPFLGTATITVDEPPRHLHSRTRKRFRNDRPDEQTIYDKTLQWLFSAQRKPQSTAEPTLGTSTAEALKQQQQQPPPLDPNQHTLQRFFQPVRTSRNDTQSNIQSHGFKNGPSPATSHMPNNGVPIPSHTPAEGPGGNMSMDMDMDMDMGMDTDLGACAGVRGFVPVHMPTDREPGQVHVQQQQQQQREQERRWVGGIGWM</sequence>
<feature type="compositionally biased region" description="Basic residues" evidence="1">
    <location>
        <begin position="50"/>
        <end position="60"/>
    </location>
</feature>
<dbReference type="AlphaFoldDB" id="A0A8H7YSE5"/>
<evidence type="ECO:0000313" key="2">
    <source>
        <dbReference type="EMBL" id="KAG5296421.1"/>
    </source>
</evidence>
<name>A0A8H7YSE5_AJECA</name>
<feature type="region of interest" description="Disordered" evidence="1">
    <location>
        <begin position="46"/>
        <end position="66"/>
    </location>
</feature>
<reference evidence="2 3" key="1">
    <citation type="submission" date="2021-01" db="EMBL/GenBank/DDBJ databases">
        <title>Chromosome-level genome assembly of a human fungal pathogen reveals clustering of transcriptionally co-regulated genes.</title>
        <authorList>
            <person name="Voorhies M."/>
            <person name="Cohen S."/>
            <person name="Shea T.P."/>
            <person name="Petrus S."/>
            <person name="Munoz J.F."/>
            <person name="Poplawski S."/>
            <person name="Goldman W.E."/>
            <person name="Michael T."/>
            <person name="Cuomo C.A."/>
            <person name="Sil A."/>
            <person name="Beyhan S."/>
        </authorList>
    </citation>
    <scope>NUCLEOTIDE SEQUENCE [LARGE SCALE GENOMIC DNA]</scope>
    <source>
        <strain evidence="2 3">G184AR</strain>
    </source>
</reference>
<evidence type="ECO:0000313" key="3">
    <source>
        <dbReference type="Proteomes" id="UP000670092"/>
    </source>
</evidence>
<dbReference type="EMBL" id="JAEVHI010000003">
    <property type="protein sequence ID" value="KAG5296421.1"/>
    <property type="molecule type" value="Genomic_DNA"/>
</dbReference>
<comment type="caution">
    <text evidence="2">The sequence shown here is derived from an EMBL/GenBank/DDBJ whole genome shotgun (WGS) entry which is preliminary data.</text>
</comment>
<proteinExistence type="predicted"/>
<feature type="region of interest" description="Disordered" evidence="1">
    <location>
        <begin position="1"/>
        <end position="21"/>
    </location>
</feature>
<dbReference type="Proteomes" id="UP000670092">
    <property type="component" value="Unassembled WGS sequence"/>
</dbReference>
<evidence type="ECO:0000256" key="1">
    <source>
        <dbReference type="SAM" id="MobiDB-lite"/>
    </source>
</evidence>
<feature type="region of interest" description="Disordered" evidence="1">
    <location>
        <begin position="81"/>
        <end position="172"/>
    </location>
</feature>
<feature type="compositionally biased region" description="Polar residues" evidence="1">
    <location>
        <begin position="113"/>
        <end position="152"/>
    </location>
</feature>
<feature type="compositionally biased region" description="Polar residues" evidence="1">
    <location>
        <begin position="8"/>
        <end position="21"/>
    </location>
</feature>
<gene>
    <name evidence="2" type="ORF">I7I52_07067</name>
</gene>
<dbReference type="OrthoDB" id="5336357at2759"/>